<dbReference type="OrthoDB" id="3290460at2"/>
<evidence type="ECO:0000313" key="2">
    <source>
        <dbReference type="Proteomes" id="UP000313231"/>
    </source>
</evidence>
<dbReference type="EMBL" id="VDMP01000012">
    <property type="protein sequence ID" value="TNM49517.1"/>
    <property type="molecule type" value="Genomic_DNA"/>
</dbReference>
<reference evidence="1 2" key="1">
    <citation type="journal article" date="2016" name="Int. J. Syst. Evol. Microbiol.">
        <title>Nocardioides albidus sp. nov., an actinobacterium isolated from garden soil.</title>
        <authorList>
            <person name="Singh H."/>
            <person name="Du J."/>
            <person name="Trinh H."/>
            <person name="Won K."/>
            <person name="Yang J.E."/>
            <person name="Yin C."/>
            <person name="Kook M."/>
            <person name="Yi T.H."/>
        </authorList>
    </citation>
    <scope>NUCLEOTIDE SEQUENCE [LARGE SCALE GENOMIC DNA]</scope>
    <source>
        <strain evidence="1 2">CCTCC AB 2015297</strain>
    </source>
</reference>
<comment type="caution">
    <text evidence="1">The sequence shown here is derived from an EMBL/GenBank/DDBJ whole genome shotgun (WGS) entry which is preliminary data.</text>
</comment>
<proteinExistence type="predicted"/>
<name>A0A5C4WMP7_9ACTN</name>
<sequence>MRFEVTTLASPEQVREALTDFTDRRLRIWSRTLDPRTYEVRELGDTWAVARESTAGSPFWVVCRYDWSDPDVVRWTVEECSWGGSGEGSVRATPTDGGGSRVEAEWTYTGATRRRDKMLLPMIGSAPMRAIIARGWTQALDRFAASPP</sequence>
<dbReference type="RefSeq" id="WP_139621071.1">
    <property type="nucleotide sequence ID" value="NZ_VDMP01000012.1"/>
</dbReference>
<protein>
    <recommendedName>
        <fullName evidence="3">SRPBCC family protein</fullName>
    </recommendedName>
</protein>
<keyword evidence="2" id="KW-1185">Reference proteome</keyword>
<dbReference type="SUPFAM" id="SSF55961">
    <property type="entry name" value="Bet v1-like"/>
    <property type="match status" value="1"/>
</dbReference>
<dbReference type="InterPro" id="IPR023393">
    <property type="entry name" value="START-like_dom_sf"/>
</dbReference>
<dbReference type="Proteomes" id="UP000313231">
    <property type="component" value="Unassembled WGS sequence"/>
</dbReference>
<dbReference type="AlphaFoldDB" id="A0A5C4WMP7"/>
<dbReference type="Gene3D" id="3.30.530.20">
    <property type="match status" value="1"/>
</dbReference>
<gene>
    <name evidence="1" type="ORF">FHP29_01290</name>
</gene>
<evidence type="ECO:0008006" key="3">
    <source>
        <dbReference type="Google" id="ProtNLM"/>
    </source>
</evidence>
<organism evidence="1 2">
    <name type="scientific">Nocardioides albidus</name>
    <dbReference type="NCBI Taxonomy" id="1517589"/>
    <lineage>
        <taxon>Bacteria</taxon>
        <taxon>Bacillati</taxon>
        <taxon>Actinomycetota</taxon>
        <taxon>Actinomycetes</taxon>
        <taxon>Propionibacteriales</taxon>
        <taxon>Nocardioidaceae</taxon>
        <taxon>Nocardioides</taxon>
    </lineage>
</organism>
<accession>A0A5C4WMP7</accession>
<evidence type="ECO:0000313" key="1">
    <source>
        <dbReference type="EMBL" id="TNM49517.1"/>
    </source>
</evidence>